<feature type="domain" description="IstB-like ATP-binding" evidence="1">
    <location>
        <begin position="10"/>
        <end position="185"/>
    </location>
</feature>
<accession>A0A0F9AQP4</accession>
<comment type="caution">
    <text evidence="2">The sequence shown here is derived from an EMBL/GenBank/DDBJ whole genome shotgun (WGS) entry which is preliminary data.</text>
</comment>
<dbReference type="SUPFAM" id="SSF52540">
    <property type="entry name" value="P-loop containing nucleoside triphosphate hydrolases"/>
    <property type="match status" value="1"/>
</dbReference>
<evidence type="ECO:0000313" key="2">
    <source>
        <dbReference type="EMBL" id="KKL03957.1"/>
    </source>
</evidence>
<dbReference type="GO" id="GO:0005524">
    <property type="term" value="F:ATP binding"/>
    <property type="evidence" value="ECO:0007669"/>
    <property type="project" value="InterPro"/>
</dbReference>
<gene>
    <name evidence="2" type="ORF">LCGC14_2620870</name>
</gene>
<evidence type="ECO:0000259" key="1">
    <source>
        <dbReference type="Pfam" id="PF01695"/>
    </source>
</evidence>
<dbReference type="Pfam" id="PF01695">
    <property type="entry name" value="IstB_IS21"/>
    <property type="match status" value="1"/>
</dbReference>
<dbReference type="InterPro" id="IPR002611">
    <property type="entry name" value="IstB_ATP-bd"/>
</dbReference>
<protein>
    <recommendedName>
        <fullName evidence="1">IstB-like ATP-binding domain-containing protein</fullName>
    </recommendedName>
</protein>
<dbReference type="EMBL" id="LAZR01044722">
    <property type="protein sequence ID" value="KKL03957.1"/>
    <property type="molecule type" value="Genomic_DNA"/>
</dbReference>
<dbReference type="AlphaFoldDB" id="A0A0F9AQP4"/>
<sequence length="186" mass="21052">MPKDMLIQHQLKRLRLPTMGRQYKKLAQEAARDNRPYEDFLLSLLEAEVAQREENTRKRLIAQARFPYIRTLDQFDFSIIQSVNKAGVLELSKGEYLAKNENVVLIGNMGTGKTHTAVALGVLACQLGKKVRFYTATALVNELLEAQDQHTLGKRLAQLARLDLLIVDEVGFVPFTPEGARLLFQT</sequence>
<dbReference type="GO" id="GO:0006260">
    <property type="term" value="P:DNA replication"/>
    <property type="evidence" value="ECO:0007669"/>
    <property type="project" value="TreeGrafter"/>
</dbReference>
<dbReference type="Gene3D" id="3.40.50.300">
    <property type="entry name" value="P-loop containing nucleotide triphosphate hydrolases"/>
    <property type="match status" value="1"/>
</dbReference>
<dbReference type="InterPro" id="IPR027417">
    <property type="entry name" value="P-loop_NTPase"/>
</dbReference>
<feature type="non-terminal residue" evidence="2">
    <location>
        <position position="186"/>
    </location>
</feature>
<dbReference type="PANTHER" id="PTHR30050:SF4">
    <property type="entry name" value="ATP-BINDING PROTEIN RV3427C IN INSERTION SEQUENCE-RELATED"/>
    <property type="match status" value="1"/>
</dbReference>
<name>A0A0F9AQP4_9ZZZZ</name>
<reference evidence="2" key="1">
    <citation type="journal article" date="2015" name="Nature">
        <title>Complex archaea that bridge the gap between prokaryotes and eukaryotes.</title>
        <authorList>
            <person name="Spang A."/>
            <person name="Saw J.H."/>
            <person name="Jorgensen S.L."/>
            <person name="Zaremba-Niedzwiedzka K."/>
            <person name="Martijn J."/>
            <person name="Lind A.E."/>
            <person name="van Eijk R."/>
            <person name="Schleper C."/>
            <person name="Guy L."/>
            <person name="Ettema T.J."/>
        </authorList>
    </citation>
    <scope>NUCLEOTIDE SEQUENCE</scope>
</reference>
<organism evidence="2">
    <name type="scientific">marine sediment metagenome</name>
    <dbReference type="NCBI Taxonomy" id="412755"/>
    <lineage>
        <taxon>unclassified sequences</taxon>
        <taxon>metagenomes</taxon>
        <taxon>ecological metagenomes</taxon>
    </lineage>
</organism>
<dbReference type="PANTHER" id="PTHR30050">
    <property type="entry name" value="CHROMOSOMAL REPLICATION INITIATOR PROTEIN DNAA"/>
    <property type="match status" value="1"/>
</dbReference>
<proteinExistence type="predicted"/>